<evidence type="ECO:0000313" key="2">
    <source>
        <dbReference type="EMBL" id="HJB08714.1"/>
    </source>
</evidence>
<evidence type="ECO:0000313" key="3">
    <source>
        <dbReference type="Proteomes" id="UP000886804"/>
    </source>
</evidence>
<keyword evidence="1" id="KW-0812">Transmembrane</keyword>
<keyword evidence="1" id="KW-0472">Membrane</keyword>
<evidence type="ECO:0000256" key="1">
    <source>
        <dbReference type="SAM" id="Phobius"/>
    </source>
</evidence>
<reference evidence="2" key="2">
    <citation type="submission" date="2021-04" db="EMBL/GenBank/DDBJ databases">
        <authorList>
            <person name="Gilroy R."/>
        </authorList>
    </citation>
    <scope>NUCLEOTIDE SEQUENCE</scope>
    <source>
        <strain evidence="2">CHK188-4685</strain>
    </source>
</reference>
<dbReference type="Proteomes" id="UP000886804">
    <property type="component" value="Unassembled WGS sequence"/>
</dbReference>
<sequence>MKTYMIRPVLYLCAGKWAAAAAFALAWNRFFNIGGQRPLGWAFAACAAVFAGLAWLQYLKLDGMSLHYLFEDKREKKKKHPKRDIADYVDERITALADLEEDERAFCRLASNLVSALFCVVLTLLL</sequence>
<protein>
    <recommendedName>
        <fullName evidence="4">DUF3899 domain-containing protein</fullName>
    </recommendedName>
</protein>
<dbReference type="AlphaFoldDB" id="A0A9D2L9Y5"/>
<comment type="caution">
    <text evidence="2">The sequence shown here is derived from an EMBL/GenBank/DDBJ whole genome shotgun (WGS) entry which is preliminary data.</text>
</comment>
<feature type="transmembrane region" description="Helical" evidence="1">
    <location>
        <begin position="39"/>
        <end position="59"/>
    </location>
</feature>
<feature type="transmembrane region" description="Helical" evidence="1">
    <location>
        <begin position="9"/>
        <end position="27"/>
    </location>
</feature>
<organism evidence="2 3">
    <name type="scientific">Candidatus Enterocloster faecavium</name>
    <dbReference type="NCBI Taxonomy" id="2838560"/>
    <lineage>
        <taxon>Bacteria</taxon>
        <taxon>Bacillati</taxon>
        <taxon>Bacillota</taxon>
        <taxon>Clostridia</taxon>
        <taxon>Lachnospirales</taxon>
        <taxon>Lachnospiraceae</taxon>
        <taxon>Enterocloster</taxon>
    </lineage>
</organism>
<reference evidence="2" key="1">
    <citation type="journal article" date="2021" name="PeerJ">
        <title>Extensive microbial diversity within the chicken gut microbiome revealed by metagenomics and culture.</title>
        <authorList>
            <person name="Gilroy R."/>
            <person name="Ravi A."/>
            <person name="Getino M."/>
            <person name="Pursley I."/>
            <person name="Horton D.L."/>
            <person name="Alikhan N.F."/>
            <person name="Baker D."/>
            <person name="Gharbi K."/>
            <person name="Hall N."/>
            <person name="Watson M."/>
            <person name="Adriaenssens E.M."/>
            <person name="Foster-Nyarko E."/>
            <person name="Jarju S."/>
            <person name="Secka A."/>
            <person name="Antonio M."/>
            <person name="Oren A."/>
            <person name="Chaudhuri R.R."/>
            <person name="La Ragione R."/>
            <person name="Hildebrand F."/>
            <person name="Pallen M.J."/>
        </authorList>
    </citation>
    <scope>NUCLEOTIDE SEQUENCE</scope>
    <source>
        <strain evidence="2">CHK188-4685</strain>
    </source>
</reference>
<keyword evidence="1" id="KW-1133">Transmembrane helix</keyword>
<name>A0A9D2L9Y5_9FIRM</name>
<evidence type="ECO:0008006" key="4">
    <source>
        <dbReference type="Google" id="ProtNLM"/>
    </source>
</evidence>
<dbReference type="EMBL" id="DWYS01000151">
    <property type="protein sequence ID" value="HJB08714.1"/>
    <property type="molecule type" value="Genomic_DNA"/>
</dbReference>
<gene>
    <name evidence="2" type="ORF">H9716_12770</name>
</gene>
<accession>A0A9D2L9Y5</accession>
<proteinExistence type="predicted"/>